<accession>A0A0F9SFV5</accession>
<reference evidence="1" key="1">
    <citation type="journal article" date="2015" name="Nature">
        <title>Complex archaea that bridge the gap between prokaryotes and eukaryotes.</title>
        <authorList>
            <person name="Spang A."/>
            <person name="Saw J.H."/>
            <person name="Jorgensen S.L."/>
            <person name="Zaremba-Niedzwiedzka K."/>
            <person name="Martijn J."/>
            <person name="Lind A.E."/>
            <person name="van Eijk R."/>
            <person name="Schleper C."/>
            <person name="Guy L."/>
            <person name="Ettema T.J."/>
        </authorList>
    </citation>
    <scope>NUCLEOTIDE SEQUENCE</scope>
</reference>
<dbReference type="EMBL" id="LAZR01002577">
    <property type="protein sequence ID" value="KKN28258.1"/>
    <property type="molecule type" value="Genomic_DNA"/>
</dbReference>
<dbReference type="AlphaFoldDB" id="A0A0F9SFV5"/>
<gene>
    <name evidence="1" type="ORF">LCGC14_0856130</name>
</gene>
<evidence type="ECO:0000313" key="1">
    <source>
        <dbReference type="EMBL" id="KKN28258.1"/>
    </source>
</evidence>
<sequence length="687" mass="75034">MSQVLAYPVPTKGLNTNQEPTAFSDAFSPFLKNVYVDLTKCRKRRGISQIGGRALPLSGTGMKLVTYVDARGNRHEIALTTTSAFKYNGTTDSWDDITPGVQLADGGTNWVSGTGTDTADSVSDTTLIPGDEPGGAALFFDCAADVADTDILAHLVINPAVNLSAYTEIRLWVYSVDVDLDIGALEIVITENADGTKGGVEVIATNTVDIVRNIWTRVAITVDLSSIDGAQSIAVYSNHATQFDALDLYIDDVIVVSPFTGGASNLWSYSLATDTNEFGNNGGMALVISNGVDDLQYFEGQSSDKFQLLVHTSGASNTDVIAEFWNHFMLLNWNDGSQNVKSLLYSAAGNIDDHTSANAGANTLTDTIGQILNALKLGSSLIIYSEDTITVGRYYGGLTIFTFPTLVFGTGIVSANAVLSIANVHLILGNDQKVYAYYGDTDLVPIGEVIEDSLFAALDVSKKVHIVSGLDAGKYKVHFFIPGSGASSYASTSYCFNYRQSRLSWEFHDFSKTVKGFGSVQASFDWYCDEAPMKDLYCDWTALYCDESSGQLGYELPAFVSDDGYVYKLDEASDGKDDDIDIAFELWTPEFIVSAEEQIGRWVWFSFQGYSSVAISTVTVQYTTDRGDSWTEITDSPVSLNQRWTTHRLPIDVVNRRIMFRFLQTSNKDVQLRGLFKCAVEPQPERD</sequence>
<dbReference type="Gene3D" id="2.60.120.260">
    <property type="entry name" value="Galactose-binding domain-like"/>
    <property type="match status" value="1"/>
</dbReference>
<protein>
    <submittedName>
        <fullName evidence="1">Uncharacterized protein</fullName>
    </submittedName>
</protein>
<organism evidence="1">
    <name type="scientific">marine sediment metagenome</name>
    <dbReference type="NCBI Taxonomy" id="412755"/>
    <lineage>
        <taxon>unclassified sequences</taxon>
        <taxon>metagenomes</taxon>
        <taxon>ecological metagenomes</taxon>
    </lineage>
</organism>
<name>A0A0F9SFV5_9ZZZZ</name>
<comment type="caution">
    <text evidence="1">The sequence shown here is derived from an EMBL/GenBank/DDBJ whole genome shotgun (WGS) entry which is preliminary data.</text>
</comment>
<proteinExistence type="predicted"/>